<dbReference type="SUPFAM" id="SSF54909">
    <property type="entry name" value="Dimeric alpha+beta barrel"/>
    <property type="match status" value="1"/>
</dbReference>
<organism evidence="3 4">
    <name type="scientific">Actinomadura harenae</name>
    <dbReference type="NCBI Taxonomy" id="2483351"/>
    <lineage>
        <taxon>Bacteria</taxon>
        <taxon>Bacillati</taxon>
        <taxon>Actinomycetota</taxon>
        <taxon>Actinomycetes</taxon>
        <taxon>Streptosporangiales</taxon>
        <taxon>Thermomonosporaceae</taxon>
        <taxon>Actinomadura</taxon>
    </lineage>
</organism>
<comment type="similarity">
    <text evidence="1">Belongs to the YciI family.</text>
</comment>
<dbReference type="OrthoDB" id="668782at2"/>
<name>A0A3M2LLQ7_9ACTN</name>
<dbReference type="PANTHER" id="PTHR35174">
    <property type="entry name" value="BLL7171 PROTEIN-RELATED"/>
    <property type="match status" value="1"/>
</dbReference>
<dbReference type="RefSeq" id="WP_122198905.1">
    <property type="nucleotide sequence ID" value="NZ_JBHSKC010000006.1"/>
</dbReference>
<proteinExistence type="inferred from homology"/>
<keyword evidence="4" id="KW-1185">Reference proteome</keyword>
<dbReference type="InterPro" id="IPR011008">
    <property type="entry name" value="Dimeric_a/b-barrel"/>
</dbReference>
<gene>
    <name evidence="3" type="ORF">EBO15_35790</name>
</gene>
<evidence type="ECO:0000256" key="1">
    <source>
        <dbReference type="ARBA" id="ARBA00007689"/>
    </source>
</evidence>
<protein>
    <recommendedName>
        <fullName evidence="2">YCII-related domain-containing protein</fullName>
    </recommendedName>
</protein>
<feature type="domain" description="YCII-related" evidence="2">
    <location>
        <begin position="1"/>
        <end position="92"/>
    </location>
</feature>
<dbReference type="Gene3D" id="3.30.70.1060">
    <property type="entry name" value="Dimeric alpha+beta barrel"/>
    <property type="match status" value="1"/>
</dbReference>
<evidence type="ECO:0000313" key="3">
    <source>
        <dbReference type="EMBL" id="RMI37453.1"/>
    </source>
</evidence>
<accession>A0A3M2LLQ7</accession>
<reference evidence="3 4" key="1">
    <citation type="submission" date="2018-10" db="EMBL/GenBank/DDBJ databases">
        <title>Isolation from soil.</title>
        <authorList>
            <person name="Hu J."/>
        </authorList>
    </citation>
    <scope>NUCLEOTIDE SEQUENCE [LARGE SCALE GENOMIC DNA]</scope>
    <source>
        <strain evidence="3 4">NEAU-Ht49</strain>
    </source>
</reference>
<dbReference type="EMBL" id="RFFG01000106">
    <property type="protein sequence ID" value="RMI37453.1"/>
    <property type="molecule type" value="Genomic_DNA"/>
</dbReference>
<dbReference type="InterPro" id="IPR005545">
    <property type="entry name" value="YCII"/>
</dbReference>
<dbReference type="Proteomes" id="UP000282674">
    <property type="component" value="Unassembled WGS sequence"/>
</dbReference>
<evidence type="ECO:0000313" key="4">
    <source>
        <dbReference type="Proteomes" id="UP000282674"/>
    </source>
</evidence>
<dbReference type="AlphaFoldDB" id="A0A3M2LLQ7"/>
<evidence type="ECO:0000259" key="2">
    <source>
        <dbReference type="Pfam" id="PF03795"/>
    </source>
</evidence>
<sequence length="116" mass="12575">MRFLMMTVDDGTRQGPVDDGLQAEMGAFIAEMSRSGALLATGGLDPRATHVVAKDGRAEVVDGPFSESKEFVVGFALIETRTEEEAIELSRRFWAIIGDGRGTIQRVFGPEDMPGQ</sequence>
<comment type="caution">
    <text evidence="3">The sequence shown here is derived from an EMBL/GenBank/DDBJ whole genome shotgun (WGS) entry which is preliminary data.</text>
</comment>
<dbReference type="Pfam" id="PF03795">
    <property type="entry name" value="YCII"/>
    <property type="match status" value="1"/>
</dbReference>